<proteinExistence type="predicted"/>
<organism evidence="1 2">
    <name type="scientific">Lecanicillium saksenae</name>
    <dbReference type="NCBI Taxonomy" id="468837"/>
    <lineage>
        <taxon>Eukaryota</taxon>
        <taxon>Fungi</taxon>
        <taxon>Dikarya</taxon>
        <taxon>Ascomycota</taxon>
        <taxon>Pezizomycotina</taxon>
        <taxon>Sordariomycetes</taxon>
        <taxon>Hypocreomycetidae</taxon>
        <taxon>Hypocreales</taxon>
        <taxon>Cordycipitaceae</taxon>
        <taxon>Lecanicillium</taxon>
    </lineage>
</organism>
<dbReference type="Proteomes" id="UP001148737">
    <property type="component" value="Unassembled WGS sequence"/>
</dbReference>
<sequence length="886" mass="100367">MDPLTAMSLVGNILQFIAAARTTYKQVAEIRSSVTGLTKKNSEMLATAAELRGIAEDMSAGMQSFRGPMTPTEERIHHIGTRCQELAQEIEENIRGKAMKDPSNVIKIATAVIKSTWKASDTEKKLREVNDLQNSLVKLGVAQISRQQAGLEVAMTNLLDQNFALQMNRAEELMQLRRERMVVSQSLHLLLGAKSPDYSTKETASKLLGWVEQVAFIEREQNIIQSLRFDGMLHRRDEIQVAHKHTFQWVFEPRLHFKEWLETGEGIYWVSGDPGSGKSTMIKYISRHASTLEALEKWAGNKTLVTAGFFFWFSGTRLQKSQEGLLRSLLFEIFRQCPSTIRAACPARWDWKLVHTWTTEELMDAIKNISLRMPSTRFCFFVDGLDEYHGEDGVENGDDVPGHVSGIIKVMNKLSKLADVKLCISSRPWRAFEKAFGQRLNQKLYMNIENRNDIRSYIRDRLESDDTLIQANGQEFQSLVEEIAADSRGIFIWVSLVIESILRGLSNEDRVTELRHRLNKTPKTLNKLFERMLNSTEDIYQEQAAQILQVALHADTPVPVAVTTDVRIGVRCPDLIKIRTPPSMPTTTEEMAAHRVDFFHRTVRDFLALEDTQQRLNQRMKKAFDPGLFICNGILALIKGASVSGADTWANIDERLTLWQLFCALCAQVKALEHRLGKLQIKILDELERAIAQQTGKNDFLIMSDSFLGAMVRKNLYLYVDAKLPVGLNSHGTPLLNCALGLYHHLTDSPPLPDMVSLLLRHGAAPDAMGDDDGWTIWQLYMLTLLRQRRSHSQILDRETREAHMAIIQDLLEHGADPRLQFDPTVNESLGWRSSANRPLAHKDLLEMIRYIFGADDSEFLVALVNECRKGYSNGGLLAWLAWGGG</sequence>
<gene>
    <name evidence="1" type="ORF">NLG97_g8318</name>
</gene>
<name>A0ACC1QKW1_9HYPO</name>
<keyword evidence="2" id="KW-1185">Reference proteome</keyword>
<comment type="caution">
    <text evidence="1">The sequence shown here is derived from an EMBL/GenBank/DDBJ whole genome shotgun (WGS) entry which is preliminary data.</text>
</comment>
<evidence type="ECO:0000313" key="2">
    <source>
        <dbReference type="Proteomes" id="UP001148737"/>
    </source>
</evidence>
<protein>
    <submittedName>
        <fullName evidence="1">Uncharacterized protein</fullName>
    </submittedName>
</protein>
<evidence type="ECO:0000313" key="1">
    <source>
        <dbReference type="EMBL" id="KAJ3479449.1"/>
    </source>
</evidence>
<reference evidence="1" key="1">
    <citation type="submission" date="2022-07" db="EMBL/GenBank/DDBJ databases">
        <title>Genome Sequence of Lecanicillium saksenae.</title>
        <authorList>
            <person name="Buettner E."/>
        </authorList>
    </citation>
    <scope>NUCLEOTIDE SEQUENCE</scope>
    <source>
        <strain evidence="1">VT-O1</strain>
    </source>
</reference>
<dbReference type="EMBL" id="JANAKD010001440">
    <property type="protein sequence ID" value="KAJ3479449.1"/>
    <property type="molecule type" value="Genomic_DNA"/>
</dbReference>
<accession>A0ACC1QKW1</accession>